<dbReference type="AlphaFoldDB" id="A0A7S4HWR0"/>
<gene>
    <name evidence="2" type="ORF">CPOL0286_LOCUS6789</name>
</gene>
<feature type="region of interest" description="Disordered" evidence="1">
    <location>
        <begin position="294"/>
        <end position="314"/>
    </location>
</feature>
<protein>
    <submittedName>
        <fullName evidence="2">Uncharacterized protein</fullName>
    </submittedName>
</protein>
<name>A0A7S4HWR0_9EUKA</name>
<proteinExistence type="predicted"/>
<feature type="non-terminal residue" evidence="2">
    <location>
        <position position="1"/>
    </location>
</feature>
<reference evidence="2" key="1">
    <citation type="submission" date="2021-01" db="EMBL/GenBank/DDBJ databases">
        <authorList>
            <person name="Corre E."/>
            <person name="Pelletier E."/>
            <person name="Niang G."/>
            <person name="Scheremetjew M."/>
            <person name="Finn R."/>
            <person name="Kale V."/>
            <person name="Holt S."/>
            <person name="Cochrane G."/>
            <person name="Meng A."/>
            <person name="Brown T."/>
            <person name="Cohen L."/>
        </authorList>
    </citation>
    <scope>NUCLEOTIDE SEQUENCE</scope>
    <source>
        <strain evidence="2">UIO037</strain>
    </source>
</reference>
<evidence type="ECO:0000313" key="2">
    <source>
        <dbReference type="EMBL" id="CAE2211602.1"/>
    </source>
</evidence>
<sequence length="314" mass="34340">VSGSDGASVSWRTADYALEAAEKGLFEVKKGKLKLRDGVEYTPSERKRGAIIAETRTGEGYILATGKQQTCLVDAVYNGMKLLVPSFDPSLQRMRSKAVPMLGNVLQASWASTNKALAALEYPFNLVEATARFRVGGGPMYNLLRTTDTVLIVGLHVTIEGKSNAHCIMLSTLSESHAPYGKLMDNHGKMMPVYIEANDRRNPVEAKGAFRKFLGQNPAVRDREFAVDVSDIYELQSTLINTPTAPVQPTGEARLCSSCDCPVAVQAYSRSQLAKGAKRRCNECVQSVVQAEKKRPMHSENTCPNSPRKAQRNA</sequence>
<accession>A0A7S4HWR0</accession>
<dbReference type="EMBL" id="HBKO01015008">
    <property type="protein sequence ID" value="CAE2211602.1"/>
    <property type="molecule type" value="Transcribed_RNA"/>
</dbReference>
<organism evidence="2">
    <name type="scientific">Prymnesium polylepis</name>
    <dbReference type="NCBI Taxonomy" id="72548"/>
    <lineage>
        <taxon>Eukaryota</taxon>
        <taxon>Haptista</taxon>
        <taxon>Haptophyta</taxon>
        <taxon>Prymnesiophyceae</taxon>
        <taxon>Prymnesiales</taxon>
        <taxon>Prymnesiaceae</taxon>
        <taxon>Prymnesium</taxon>
    </lineage>
</organism>
<evidence type="ECO:0000256" key="1">
    <source>
        <dbReference type="SAM" id="MobiDB-lite"/>
    </source>
</evidence>